<dbReference type="RefSeq" id="WP_216008293.1">
    <property type="nucleotide sequence ID" value="NZ_JAHKPV010000018.1"/>
</dbReference>
<proteinExistence type="predicted"/>
<comment type="cofactor">
    <cofactor evidence="1">
        <name>FMN</name>
        <dbReference type="ChEBI" id="CHEBI:58210"/>
    </cofactor>
</comment>
<dbReference type="EMBL" id="JAHKPV010000018">
    <property type="protein sequence ID" value="MBU2874458.1"/>
    <property type="molecule type" value="Genomic_DNA"/>
</dbReference>
<gene>
    <name evidence="5" type="primary">wrbA</name>
    <name evidence="5" type="ORF">KO508_10640</name>
</gene>
<protein>
    <submittedName>
        <fullName evidence="5">NAD(P)H:quinone oxidoreductase</fullName>
        <ecNumber evidence="5">1.6.5.2</ecNumber>
    </submittedName>
</protein>
<sequence>MSEQLPYVLILYYSRNGQTAELASQIGRGVAKVKGIEAKLRSVPMVSPDTDASLPPVPDTGAPYASKSDLANCAGLAIGSPTRFGNMAAPLKHFLDTTGDLWLGGALEGKPAGAFTSTGSLHGGQEATLLTMMIPLLHHGMVLCGLPYTDGNLSETTTGGTPYGPTHWAGTAEQQPLSKHEKALCQLFGERLANLALKLAD</sequence>
<evidence type="ECO:0000313" key="6">
    <source>
        <dbReference type="Proteomes" id="UP000753376"/>
    </source>
</evidence>
<reference evidence="5 6" key="1">
    <citation type="submission" date="2021-05" db="EMBL/GenBank/DDBJ databases">
        <title>Draft genomes of bacteria isolated from model marine particles.</title>
        <authorList>
            <person name="Datta M.S."/>
            <person name="Schwartzman J.A."/>
            <person name="Enke T.N."/>
            <person name="Saavedra J."/>
            <person name="Cermak N."/>
            <person name="Cordero O.X."/>
        </authorList>
    </citation>
    <scope>NUCLEOTIDE SEQUENCE [LARGE SCALE GENOMIC DNA]</scope>
    <source>
        <strain evidence="5 6">D2M19</strain>
    </source>
</reference>
<dbReference type="Proteomes" id="UP000753376">
    <property type="component" value="Unassembled WGS sequence"/>
</dbReference>
<dbReference type="PANTHER" id="PTHR30546">
    <property type="entry name" value="FLAVODOXIN-RELATED PROTEIN WRBA-RELATED"/>
    <property type="match status" value="1"/>
</dbReference>
<keyword evidence="2" id="KW-0285">Flavoprotein</keyword>
<dbReference type="NCBIfam" id="TIGR01755">
    <property type="entry name" value="flav_wrbA"/>
    <property type="match status" value="1"/>
</dbReference>
<evidence type="ECO:0000259" key="4">
    <source>
        <dbReference type="PROSITE" id="PS50902"/>
    </source>
</evidence>
<dbReference type="Pfam" id="PF03358">
    <property type="entry name" value="FMN_red"/>
    <property type="match status" value="1"/>
</dbReference>
<feature type="domain" description="Flavodoxin-like" evidence="4">
    <location>
        <begin position="8"/>
        <end position="193"/>
    </location>
</feature>
<comment type="caution">
    <text evidence="5">The sequence shown here is derived from an EMBL/GenBank/DDBJ whole genome shotgun (WGS) entry which is preliminary data.</text>
</comment>
<organism evidence="5 6">
    <name type="scientific">Marinobacter salexigens</name>
    <dbReference type="NCBI Taxonomy" id="1925763"/>
    <lineage>
        <taxon>Bacteria</taxon>
        <taxon>Pseudomonadati</taxon>
        <taxon>Pseudomonadota</taxon>
        <taxon>Gammaproteobacteria</taxon>
        <taxon>Pseudomonadales</taxon>
        <taxon>Marinobacteraceae</taxon>
        <taxon>Marinobacter</taxon>
    </lineage>
</organism>
<evidence type="ECO:0000256" key="1">
    <source>
        <dbReference type="ARBA" id="ARBA00001917"/>
    </source>
</evidence>
<accession>A0ABS6A8F5</accession>
<keyword evidence="3" id="KW-0288">FMN</keyword>
<dbReference type="InterPro" id="IPR005025">
    <property type="entry name" value="FMN_Rdtase-like_dom"/>
</dbReference>
<dbReference type="NCBIfam" id="NF002999">
    <property type="entry name" value="PRK03767.1"/>
    <property type="match status" value="1"/>
</dbReference>
<dbReference type="PROSITE" id="PS50902">
    <property type="entry name" value="FLAVODOXIN_LIKE"/>
    <property type="match status" value="1"/>
</dbReference>
<keyword evidence="5" id="KW-0560">Oxidoreductase</keyword>
<evidence type="ECO:0000256" key="3">
    <source>
        <dbReference type="ARBA" id="ARBA00022643"/>
    </source>
</evidence>
<dbReference type="GO" id="GO:0003955">
    <property type="term" value="F:NAD(P)H dehydrogenase (quinone) activity"/>
    <property type="evidence" value="ECO:0007669"/>
    <property type="project" value="UniProtKB-EC"/>
</dbReference>
<dbReference type="InterPro" id="IPR010089">
    <property type="entry name" value="Flavoprotein_WrbA-like"/>
</dbReference>
<evidence type="ECO:0000256" key="2">
    <source>
        <dbReference type="ARBA" id="ARBA00022630"/>
    </source>
</evidence>
<name>A0ABS6A8F5_9GAMM</name>
<dbReference type="InterPro" id="IPR001226">
    <property type="entry name" value="Flavodoxin_CS"/>
</dbReference>
<dbReference type="InterPro" id="IPR008254">
    <property type="entry name" value="Flavodoxin/NO_synth"/>
</dbReference>
<dbReference type="PANTHER" id="PTHR30546:SF23">
    <property type="entry name" value="FLAVOPROTEIN-LIKE PROTEIN YCP4-RELATED"/>
    <property type="match status" value="1"/>
</dbReference>
<dbReference type="PROSITE" id="PS00201">
    <property type="entry name" value="FLAVODOXIN"/>
    <property type="match status" value="1"/>
</dbReference>
<evidence type="ECO:0000313" key="5">
    <source>
        <dbReference type="EMBL" id="MBU2874458.1"/>
    </source>
</evidence>
<dbReference type="EC" id="1.6.5.2" evidence="5"/>
<keyword evidence="6" id="KW-1185">Reference proteome</keyword>